<dbReference type="Pfam" id="PF23074">
    <property type="entry name" value="PH_FT_N"/>
    <property type="match status" value="1"/>
</dbReference>
<protein>
    <submittedName>
        <fullName evidence="3">Uncharacterized protein</fullName>
    </submittedName>
</protein>
<accession>A0A2C5YCE8</accession>
<proteinExistence type="predicted"/>
<feature type="domain" description="PH" evidence="2">
    <location>
        <begin position="357"/>
        <end position="466"/>
    </location>
</feature>
<feature type="domain" description="PH" evidence="1">
    <location>
        <begin position="232"/>
        <end position="345"/>
    </location>
</feature>
<dbReference type="InterPro" id="IPR057082">
    <property type="entry name" value="PH_C"/>
</dbReference>
<dbReference type="InterPro" id="IPR057081">
    <property type="entry name" value="PH_N"/>
</dbReference>
<evidence type="ECO:0000313" key="4">
    <source>
        <dbReference type="Proteomes" id="UP000226192"/>
    </source>
</evidence>
<dbReference type="EMBL" id="NJET01000002">
    <property type="protein sequence ID" value="PHH67185.1"/>
    <property type="molecule type" value="Genomic_DNA"/>
</dbReference>
<sequence>MEQAGQVGAHLLRGCCLEAQRSDSVARQLNTLSSALGDAAKSHLASVVQEIGTGARLLRELADLSQIHLNRVPLILNPLNVVLPCLSRSLRDIATRCTDKSLSRSSRWRLLHCTMTNETGGLTLLRRFDTYNQFFASIRGLLIRSSDFDATKLGKLSSKIMLLREARGIPSPTIQIEPLGHFDGQGSSDSQSTIHWAERIFSINLPSRTALVGRQLCSKSFGPHHPWGFLKIPANSRVLLRRSFNDDQLSLTIYRDAQDQSACLLIRVFEQGVPWFSLRGVHELCIERDRSSLHLKRWSFSEGHSKAWAVLCFTTWEVGVFLPELVLMHSTFVSFKAKNSLTVSLSPQESILRGEQRLFRARIVEDGHEHYLSLLQDRTTRALRLQASAGDAEATSCPIWTAFVTHQSASSTWLTRLSRYRVSLADVQLFVFCSSYSPQKQCRGIAGAFQIDFVDAEAVGRFEGVFCCHSPRALPTVVSTSVCA</sequence>
<evidence type="ECO:0000259" key="1">
    <source>
        <dbReference type="Pfam" id="PF23074"/>
    </source>
</evidence>
<name>A0A2C5YCE8_9HYPO</name>
<comment type="caution">
    <text evidence="3">The sequence shown here is derived from an EMBL/GenBank/DDBJ whole genome shotgun (WGS) entry which is preliminary data.</text>
</comment>
<organism evidence="3 4">
    <name type="scientific">Ophiocordyceps australis</name>
    <dbReference type="NCBI Taxonomy" id="1399860"/>
    <lineage>
        <taxon>Eukaryota</taxon>
        <taxon>Fungi</taxon>
        <taxon>Dikarya</taxon>
        <taxon>Ascomycota</taxon>
        <taxon>Pezizomycotina</taxon>
        <taxon>Sordariomycetes</taxon>
        <taxon>Hypocreomycetidae</taxon>
        <taxon>Hypocreales</taxon>
        <taxon>Ophiocordycipitaceae</taxon>
        <taxon>Ophiocordyceps</taxon>
    </lineage>
</organism>
<dbReference type="AlphaFoldDB" id="A0A2C5YCE8"/>
<evidence type="ECO:0000259" key="2">
    <source>
        <dbReference type="Pfam" id="PF23076"/>
    </source>
</evidence>
<dbReference type="Pfam" id="PF23076">
    <property type="entry name" value="PH_FT_C"/>
    <property type="match status" value="1"/>
</dbReference>
<dbReference type="OrthoDB" id="5345571at2759"/>
<dbReference type="Proteomes" id="UP000226192">
    <property type="component" value="Unassembled WGS sequence"/>
</dbReference>
<gene>
    <name evidence="3" type="ORF">CDD81_2954</name>
</gene>
<keyword evidence="4" id="KW-1185">Reference proteome</keyword>
<evidence type="ECO:0000313" key="3">
    <source>
        <dbReference type="EMBL" id="PHH67185.1"/>
    </source>
</evidence>
<reference evidence="3 4" key="1">
    <citation type="submission" date="2017-06" db="EMBL/GenBank/DDBJ databases">
        <title>Ant-infecting Ophiocordyceps genomes reveal a high diversity of potential behavioral manipulation genes and a possible major role for enterotoxins.</title>
        <authorList>
            <person name="De Bekker C."/>
            <person name="Evans H.C."/>
            <person name="Brachmann A."/>
            <person name="Hughes D.P."/>
        </authorList>
    </citation>
    <scope>NUCLEOTIDE SEQUENCE [LARGE SCALE GENOMIC DNA]</scope>
    <source>
        <strain evidence="3 4">Map64</strain>
    </source>
</reference>